<dbReference type="PANTHER" id="PTHR31920">
    <property type="entry name" value="B3 DOMAIN-CONTAINING"/>
    <property type="match status" value="1"/>
</dbReference>
<dbReference type="PROSITE" id="PS50863">
    <property type="entry name" value="B3"/>
    <property type="match status" value="2"/>
</dbReference>
<feature type="domain" description="TF-B3" evidence="7">
    <location>
        <begin position="213"/>
        <end position="312"/>
    </location>
</feature>
<feature type="domain" description="TF-B3" evidence="7">
    <location>
        <begin position="19"/>
        <end position="112"/>
    </location>
</feature>
<dbReference type="SUPFAM" id="SSF101936">
    <property type="entry name" value="DNA-binding pseudobarrel domain"/>
    <property type="match status" value="2"/>
</dbReference>
<protein>
    <recommendedName>
        <fullName evidence="7">TF-B3 domain-containing protein</fullName>
    </recommendedName>
</protein>
<dbReference type="CDD" id="cd10017">
    <property type="entry name" value="B3_DNA"/>
    <property type="match status" value="2"/>
</dbReference>
<keyword evidence="3" id="KW-0238">DNA-binding</keyword>
<keyword evidence="9" id="KW-1185">Reference proteome</keyword>
<accession>A0A1R3INL6</accession>
<evidence type="ECO:0000256" key="6">
    <source>
        <dbReference type="SAM" id="MobiDB-lite"/>
    </source>
</evidence>
<evidence type="ECO:0000259" key="7">
    <source>
        <dbReference type="PROSITE" id="PS50863"/>
    </source>
</evidence>
<reference evidence="9" key="1">
    <citation type="submission" date="2013-09" db="EMBL/GenBank/DDBJ databases">
        <title>Corchorus olitorius genome sequencing.</title>
        <authorList>
            <person name="Alam M."/>
            <person name="Haque M.S."/>
            <person name="Islam M.S."/>
            <person name="Emdad E.M."/>
            <person name="Islam M.M."/>
            <person name="Ahmed B."/>
            <person name="Halim A."/>
            <person name="Hossen Q.M.M."/>
            <person name="Hossain M.Z."/>
            <person name="Ahmed R."/>
            <person name="Khan M.M."/>
            <person name="Islam R."/>
            <person name="Rashid M.M."/>
            <person name="Khan S.A."/>
            <person name="Rahman M.S."/>
            <person name="Alam M."/>
            <person name="Yahiya A.S."/>
            <person name="Khan M.S."/>
            <person name="Azam M.S."/>
            <person name="Haque T."/>
            <person name="Lashkar M.Z.H."/>
            <person name="Akhand A.I."/>
            <person name="Morshed G."/>
            <person name="Roy S."/>
            <person name="Uddin K.S."/>
            <person name="Rabeya T."/>
            <person name="Hossain A.S."/>
            <person name="Chowdhury A."/>
            <person name="Snigdha A.R."/>
            <person name="Mortoza M.S."/>
            <person name="Matin S.A."/>
            <person name="Hoque S.M.E."/>
            <person name="Islam M.K."/>
            <person name="Roy D.K."/>
            <person name="Haider R."/>
            <person name="Moosa M.M."/>
            <person name="Elias S.M."/>
            <person name="Hasan A.M."/>
            <person name="Jahan S."/>
            <person name="Shafiuddin M."/>
            <person name="Mahmood N."/>
            <person name="Shommy N.S."/>
        </authorList>
    </citation>
    <scope>NUCLEOTIDE SEQUENCE [LARGE SCALE GENOMIC DNA]</scope>
    <source>
        <strain evidence="9">cv. O-4</strain>
    </source>
</reference>
<dbReference type="InterPro" id="IPR015300">
    <property type="entry name" value="DNA-bd_pseudobarrel_sf"/>
</dbReference>
<evidence type="ECO:0000313" key="8">
    <source>
        <dbReference type="EMBL" id="OMO84143.1"/>
    </source>
</evidence>
<dbReference type="OrthoDB" id="1688597at2759"/>
<dbReference type="Gene3D" id="2.40.330.10">
    <property type="entry name" value="DNA-binding pseudobarrel domain"/>
    <property type="match status" value="2"/>
</dbReference>
<keyword evidence="5" id="KW-0539">Nucleus</keyword>
<comment type="subcellular location">
    <subcellularLocation>
        <location evidence="1">Nucleus</location>
    </subcellularLocation>
</comment>
<dbReference type="GO" id="GO:0005634">
    <property type="term" value="C:nucleus"/>
    <property type="evidence" value="ECO:0007669"/>
    <property type="project" value="UniProtKB-SubCell"/>
</dbReference>
<evidence type="ECO:0000256" key="3">
    <source>
        <dbReference type="ARBA" id="ARBA00023125"/>
    </source>
</evidence>
<dbReference type="GO" id="GO:0003677">
    <property type="term" value="F:DNA binding"/>
    <property type="evidence" value="ECO:0007669"/>
    <property type="project" value="UniProtKB-KW"/>
</dbReference>
<name>A0A1R3INL6_9ROSI</name>
<keyword evidence="2" id="KW-0805">Transcription regulation</keyword>
<comment type="caution">
    <text evidence="8">The sequence shown here is derived from an EMBL/GenBank/DDBJ whole genome shotgun (WGS) entry which is preliminary data.</text>
</comment>
<dbReference type="SMART" id="SM01019">
    <property type="entry name" value="B3"/>
    <property type="match status" value="2"/>
</dbReference>
<dbReference type="STRING" id="93759.A0A1R3INL6"/>
<dbReference type="EMBL" id="AWUE01017881">
    <property type="protein sequence ID" value="OMO84143.1"/>
    <property type="molecule type" value="Genomic_DNA"/>
</dbReference>
<sequence>MTSQRKTSENLRFTNKSPHFFKVILDETIRDGKLEIPKSFVRKYGKQLPSTIHLEVPSGEIWQVELTKCDRKVWLQKGWQEFATHYSLQHGYFVVFRYDGNAGFQVVIFDRSASEIEYPHITTEEDDALECRKRKGKSDEPCLQPQKKRKAGSPYESGINLKSKISASVSKGRGGMGQNPEIRVLKRAKCLKPAEKTEVLQRAGGCRSKNPSFVLDIRQSYISYKANVNISYKFAMKYLKEIGEATLRVSDGRTWIVGYYRKVFPSCQKAYLKVASWRAFAVDNNLKVGDVCVFELINADRNVFDVVISRAADDIENCSSSRVGEYRS</sequence>
<evidence type="ECO:0000313" key="9">
    <source>
        <dbReference type="Proteomes" id="UP000187203"/>
    </source>
</evidence>
<dbReference type="AlphaFoldDB" id="A0A1R3INL6"/>
<dbReference type="Pfam" id="PF02362">
    <property type="entry name" value="B3"/>
    <property type="match status" value="2"/>
</dbReference>
<organism evidence="8 9">
    <name type="scientific">Corchorus olitorius</name>
    <dbReference type="NCBI Taxonomy" id="93759"/>
    <lineage>
        <taxon>Eukaryota</taxon>
        <taxon>Viridiplantae</taxon>
        <taxon>Streptophyta</taxon>
        <taxon>Embryophyta</taxon>
        <taxon>Tracheophyta</taxon>
        <taxon>Spermatophyta</taxon>
        <taxon>Magnoliopsida</taxon>
        <taxon>eudicotyledons</taxon>
        <taxon>Gunneridae</taxon>
        <taxon>Pentapetalae</taxon>
        <taxon>rosids</taxon>
        <taxon>malvids</taxon>
        <taxon>Malvales</taxon>
        <taxon>Malvaceae</taxon>
        <taxon>Grewioideae</taxon>
        <taxon>Apeibeae</taxon>
        <taxon>Corchorus</taxon>
    </lineage>
</organism>
<dbReference type="PANTHER" id="PTHR31920:SF108">
    <property type="entry name" value="B3 DOMAIN-CONTAINING TRANSCRIPTION FACTOR VRN1-LIKE"/>
    <property type="match status" value="1"/>
</dbReference>
<feature type="region of interest" description="Disordered" evidence="6">
    <location>
        <begin position="135"/>
        <end position="158"/>
    </location>
</feature>
<proteinExistence type="predicted"/>
<dbReference type="InterPro" id="IPR050655">
    <property type="entry name" value="Plant_B3_domain"/>
</dbReference>
<dbReference type="InterPro" id="IPR003340">
    <property type="entry name" value="B3_DNA-bd"/>
</dbReference>
<dbReference type="Proteomes" id="UP000187203">
    <property type="component" value="Unassembled WGS sequence"/>
</dbReference>
<evidence type="ECO:0000256" key="4">
    <source>
        <dbReference type="ARBA" id="ARBA00023163"/>
    </source>
</evidence>
<keyword evidence="4" id="KW-0804">Transcription</keyword>
<evidence type="ECO:0000256" key="2">
    <source>
        <dbReference type="ARBA" id="ARBA00023015"/>
    </source>
</evidence>
<gene>
    <name evidence="8" type="ORF">COLO4_22199</name>
</gene>
<evidence type="ECO:0000256" key="1">
    <source>
        <dbReference type="ARBA" id="ARBA00004123"/>
    </source>
</evidence>
<evidence type="ECO:0000256" key="5">
    <source>
        <dbReference type="ARBA" id="ARBA00023242"/>
    </source>
</evidence>